<dbReference type="KEGG" id="vg:14297423"/>
<dbReference type="GeneID" id="14297423"/>
<reference evidence="1 2" key="1">
    <citation type="journal article" date="2012" name="J. Virol.">
        <title>Complete Genomic Sequence of Erwinia amylovora Phage PhiEaH2.</title>
        <authorList>
            <person name="Domotor D."/>
            <person name="Becsagh P."/>
            <person name="Rakhely G."/>
            <person name="Schneider G."/>
            <person name="Kovacs T."/>
        </authorList>
    </citation>
    <scope>NUCLEOTIDE SEQUENCE [LARGE SCALE GENOMIC DNA]</scope>
</reference>
<name>J7KJT1_9CAUD</name>
<keyword evidence="2" id="KW-1185">Reference proteome</keyword>
<dbReference type="Proteomes" id="UP000003802">
    <property type="component" value="Segment"/>
</dbReference>
<dbReference type="RefSeq" id="YP_007237912.1">
    <property type="nucleotide sequence ID" value="NC_019929.1"/>
</dbReference>
<evidence type="ECO:0000313" key="1">
    <source>
        <dbReference type="EMBL" id="AFQ96807.1"/>
    </source>
</evidence>
<evidence type="ECO:0000313" key="2">
    <source>
        <dbReference type="Proteomes" id="UP000003802"/>
    </source>
</evidence>
<protein>
    <submittedName>
        <fullName evidence="1">Uncharacterized protein</fullName>
    </submittedName>
</protein>
<accession>J7KJT1</accession>
<organism evidence="1 2">
    <name type="scientific">Erwinia phage phiEaH2</name>
    <dbReference type="NCBI Taxonomy" id="1029988"/>
    <lineage>
        <taxon>Viruses</taxon>
        <taxon>Duplodnaviria</taxon>
        <taxon>Heunggongvirae</taxon>
        <taxon>Uroviricota</taxon>
        <taxon>Caudoviricetes</taxon>
        <taxon>Chimalliviridae</taxon>
        <taxon>Erskinevirus</taxon>
        <taxon>Erskinevirus EaH2</taxon>
    </lineage>
</organism>
<dbReference type="EMBL" id="JX316028">
    <property type="protein sequence ID" value="AFQ96807.1"/>
    <property type="molecule type" value="Genomic_DNA"/>
</dbReference>
<proteinExistence type="predicted"/>
<sequence>MAFRYELKHLDNIKRVFGGMMLEFNTENYSFRPPVFLSSVKFDLLHNFIELQLRQMKGDFGKYKDLEGVDTKKVTILTFSDKLSFLIGNGYSSTDDPKFEQETIASHTKFMELTGLYRPGIAITDLVKDHNLHRCSVVRLQHCIYHPSIPREEPLVELRDNGHRDMSSLLHDVSRWYSADQDDVYGLVVKDKGDIAALGHLNPFTLEHQHNGRAWVPIRPLPETTSNELSAVADVLGGIANMGSLPEHDYHLKMVNGLGEVAVGRLTKQQIMELANRLIK</sequence>